<feature type="non-terminal residue" evidence="1">
    <location>
        <position position="153"/>
    </location>
</feature>
<dbReference type="EMBL" id="WHVB01000005">
    <property type="protein sequence ID" value="KAF8482417.1"/>
    <property type="molecule type" value="Genomic_DNA"/>
</dbReference>
<protein>
    <submittedName>
        <fullName evidence="1">Uncharacterized protein</fullName>
    </submittedName>
</protein>
<comment type="caution">
    <text evidence="1">The sequence shown here is derived from an EMBL/GenBank/DDBJ whole genome shotgun (WGS) entry which is preliminary data.</text>
</comment>
<dbReference type="Proteomes" id="UP000759537">
    <property type="component" value="Unassembled WGS sequence"/>
</dbReference>
<gene>
    <name evidence="1" type="ORF">DFH94DRAFT_606917</name>
</gene>
<reference evidence="1" key="2">
    <citation type="journal article" date="2020" name="Nat. Commun.">
        <title>Large-scale genome sequencing of mycorrhizal fungi provides insights into the early evolution of symbiotic traits.</title>
        <authorList>
            <person name="Miyauchi S."/>
            <person name="Kiss E."/>
            <person name="Kuo A."/>
            <person name="Drula E."/>
            <person name="Kohler A."/>
            <person name="Sanchez-Garcia M."/>
            <person name="Morin E."/>
            <person name="Andreopoulos B."/>
            <person name="Barry K.W."/>
            <person name="Bonito G."/>
            <person name="Buee M."/>
            <person name="Carver A."/>
            <person name="Chen C."/>
            <person name="Cichocki N."/>
            <person name="Clum A."/>
            <person name="Culley D."/>
            <person name="Crous P.W."/>
            <person name="Fauchery L."/>
            <person name="Girlanda M."/>
            <person name="Hayes R.D."/>
            <person name="Keri Z."/>
            <person name="LaButti K."/>
            <person name="Lipzen A."/>
            <person name="Lombard V."/>
            <person name="Magnuson J."/>
            <person name="Maillard F."/>
            <person name="Murat C."/>
            <person name="Nolan M."/>
            <person name="Ohm R.A."/>
            <person name="Pangilinan J."/>
            <person name="Pereira M.F."/>
            <person name="Perotto S."/>
            <person name="Peter M."/>
            <person name="Pfister S."/>
            <person name="Riley R."/>
            <person name="Sitrit Y."/>
            <person name="Stielow J.B."/>
            <person name="Szollosi G."/>
            <person name="Zifcakova L."/>
            <person name="Stursova M."/>
            <person name="Spatafora J.W."/>
            <person name="Tedersoo L."/>
            <person name="Vaario L.M."/>
            <person name="Yamada A."/>
            <person name="Yan M."/>
            <person name="Wang P."/>
            <person name="Xu J."/>
            <person name="Bruns T."/>
            <person name="Baldrian P."/>
            <person name="Vilgalys R."/>
            <person name="Dunand C."/>
            <person name="Henrissat B."/>
            <person name="Grigoriev I.V."/>
            <person name="Hibbett D."/>
            <person name="Nagy L.G."/>
            <person name="Martin F.M."/>
        </authorList>
    </citation>
    <scope>NUCLEOTIDE SEQUENCE</scope>
    <source>
        <strain evidence="1">Prilba</strain>
    </source>
</reference>
<keyword evidence="2" id="KW-1185">Reference proteome</keyword>
<sequence length="153" mass="17389">GATCSGKMTLAMHLHNIFPDSFITRQDDFAPPEATTPPVHPTLGGLGHCDDGLDWLHLHAFLRTIKRIPHILDDHSSHDHLNEQWPIPLGDSFAMWYKAKIAAVQKEVEVASDARIIWGVVNGFLLYWDQDVVDTLDARVFLRVPYDVLKERR</sequence>
<proteinExistence type="predicted"/>
<name>A0A9P5MZC1_9AGAM</name>
<evidence type="ECO:0000313" key="1">
    <source>
        <dbReference type="EMBL" id="KAF8482417.1"/>
    </source>
</evidence>
<evidence type="ECO:0000313" key="2">
    <source>
        <dbReference type="Proteomes" id="UP000759537"/>
    </source>
</evidence>
<dbReference type="OrthoDB" id="10041966at2759"/>
<reference evidence="1" key="1">
    <citation type="submission" date="2019-10" db="EMBL/GenBank/DDBJ databases">
        <authorList>
            <consortium name="DOE Joint Genome Institute"/>
            <person name="Kuo A."/>
            <person name="Miyauchi S."/>
            <person name="Kiss E."/>
            <person name="Drula E."/>
            <person name="Kohler A."/>
            <person name="Sanchez-Garcia M."/>
            <person name="Andreopoulos B."/>
            <person name="Barry K.W."/>
            <person name="Bonito G."/>
            <person name="Buee M."/>
            <person name="Carver A."/>
            <person name="Chen C."/>
            <person name="Cichocki N."/>
            <person name="Clum A."/>
            <person name="Culley D."/>
            <person name="Crous P.W."/>
            <person name="Fauchery L."/>
            <person name="Girlanda M."/>
            <person name="Hayes R."/>
            <person name="Keri Z."/>
            <person name="LaButti K."/>
            <person name="Lipzen A."/>
            <person name="Lombard V."/>
            <person name="Magnuson J."/>
            <person name="Maillard F."/>
            <person name="Morin E."/>
            <person name="Murat C."/>
            <person name="Nolan M."/>
            <person name="Ohm R."/>
            <person name="Pangilinan J."/>
            <person name="Pereira M."/>
            <person name="Perotto S."/>
            <person name="Peter M."/>
            <person name="Riley R."/>
            <person name="Sitrit Y."/>
            <person name="Stielow B."/>
            <person name="Szollosi G."/>
            <person name="Zifcakova L."/>
            <person name="Stursova M."/>
            <person name="Spatafora J.W."/>
            <person name="Tedersoo L."/>
            <person name="Vaario L.-M."/>
            <person name="Yamada A."/>
            <person name="Yan M."/>
            <person name="Wang P."/>
            <person name="Xu J."/>
            <person name="Bruns T."/>
            <person name="Baldrian P."/>
            <person name="Vilgalys R."/>
            <person name="Henrissat B."/>
            <person name="Grigoriev I.V."/>
            <person name="Hibbett D."/>
            <person name="Nagy L.G."/>
            <person name="Martin F.M."/>
        </authorList>
    </citation>
    <scope>NUCLEOTIDE SEQUENCE</scope>
    <source>
        <strain evidence="1">Prilba</strain>
    </source>
</reference>
<organism evidence="1 2">
    <name type="scientific">Russula ochroleuca</name>
    <dbReference type="NCBI Taxonomy" id="152965"/>
    <lineage>
        <taxon>Eukaryota</taxon>
        <taxon>Fungi</taxon>
        <taxon>Dikarya</taxon>
        <taxon>Basidiomycota</taxon>
        <taxon>Agaricomycotina</taxon>
        <taxon>Agaricomycetes</taxon>
        <taxon>Russulales</taxon>
        <taxon>Russulaceae</taxon>
        <taxon>Russula</taxon>
    </lineage>
</organism>
<accession>A0A9P5MZC1</accession>
<dbReference type="AlphaFoldDB" id="A0A9P5MZC1"/>
<dbReference type="InterPro" id="IPR027417">
    <property type="entry name" value="P-loop_NTPase"/>
</dbReference>
<feature type="non-terminal residue" evidence="1">
    <location>
        <position position="1"/>
    </location>
</feature>
<dbReference type="Gene3D" id="3.40.50.300">
    <property type="entry name" value="P-loop containing nucleotide triphosphate hydrolases"/>
    <property type="match status" value="1"/>
</dbReference>